<dbReference type="InterPro" id="IPR037167">
    <property type="entry name" value="Peptidase_S11_C_sf"/>
</dbReference>
<keyword evidence="6" id="KW-0645">Protease</keyword>
<dbReference type="AlphaFoldDB" id="A0A1Y0IC87"/>
<dbReference type="KEGG" id="ome:OLMES_4131"/>
<evidence type="ECO:0000256" key="2">
    <source>
        <dbReference type="ARBA" id="ARBA00004752"/>
    </source>
</evidence>
<evidence type="ECO:0000256" key="15">
    <source>
        <dbReference type="RuleBase" id="RU004016"/>
    </source>
</evidence>
<dbReference type="GO" id="GO:0071555">
    <property type="term" value="P:cell wall organization"/>
    <property type="evidence" value="ECO:0007669"/>
    <property type="project" value="UniProtKB-KW"/>
</dbReference>
<keyword evidence="18" id="KW-1185">Reference proteome</keyword>
<evidence type="ECO:0000256" key="3">
    <source>
        <dbReference type="ARBA" id="ARBA00007164"/>
    </source>
</evidence>
<keyword evidence="5 17" id="KW-0121">Carboxypeptidase</keyword>
<dbReference type="EMBL" id="CP021425">
    <property type="protein sequence ID" value="ARU58148.1"/>
    <property type="molecule type" value="Genomic_DNA"/>
</dbReference>
<dbReference type="PRINTS" id="PR00725">
    <property type="entry name" value="DADACBPTASE1"/>
</dbReference>
<name>A0A1Y0IC87_9GAMM</name>
<dbReference type="InterPro" id="IPR012907">
    <property type="entry name" value="Peptidase_S11_C"/>
</dbReference>
<keyword evidence="9" id="KW-0133">Cell shape</keyword>
<sequence>MLTRKSNLSTPILSILTLLLMLSSFTVSSQPNLIPAPPQVAASSYILMDAASGKVIVESNSDEQLPPASLTKMMTAYIVEYEAERGNISLSDSVLISVNAWKTGGSKMFIKEGTQVALEDLLRGIIIQSGNDASVAVAEHIAGSESAFADIMNQHAKLLGMQNSHFENATGLPHENHFASARDLAKLAKAIITEFPDQYSIYSEKYFTYNDIRQPNRNRLLWRDKSVDGLKTGHTDAAGYCLVSSAVRDGMRLISVVMGTKSEEARARETQKLLNYGFRYYESLPLYSSGVKLIDSQVWGGQLDKTDLGVASDVTLTIPKGQKEALVVSVDVDSVIKAPLNIGDVLGRVKVSYEGEILADQPLIALQQVEEAGFFKRIWDLIKLFFVQLFS</sequence>
<dbReference type="Proteomes" id="UP000196027">
    <property type="component" value="Chromosome"/>
</dbReference>
<evidence type="ECO:0000256" key="6">
    <source>
        <dbReference type="ARBA" id="ARBA00022670"/>
    </source>
</evidence>
<organism evidence="17 18">
    <name type="scientific">Oleiphilus messinensis</name>
    <dbReference type="NCBI Taxonomy" id="141451"/>
    <lineage>
        <taxon>Bacteria</taxon>
        <taxon>Pseudomonadati</taxon>
        <taxon>Pseudomonadota</taxon>
        <taxon>Gammaproteobacteria</taxon>
        <taxon>Oceanospirillales</taxon>
        <taxon>Oleiphilaceae</taxon>
        <taxon>Oleiphilus</taxon>
    </lineage>
</organism>
<dbReference type="UniPathway" id="UPA00219"/>
<evidence type="ECO:0000256" key="11">
    <source>
        <dbReference type="ARBA" id="ARBA00023316"/>
    </source>
</evidence>
<keyword evidence="11" id="KW-0961">Cell wall biogenesis/degradation</keyword>
<dbReference type="SUPFAM" id="SSF56601">
    <property type="entry name" value="beta-lactamase/transpeptidase-like"/>
    <property type="match status" value="1"/>
</dbReference>
<gene>
    <name evidence="17" type="ORF">OLMES_4131</name>
</gene>
<dbReference type="Pfam" id="PF00768">
    <property type="entry name" value="Peptidase_S11"/>
    <property type="match status" value="1"/>
</dbReference>
<accession>A0A1Y0IC87</accession>
<feature type="active site" description="Acyl-ester intermediate" evidence="13">
    <location>
        <position position="69"/>
    </location>
</feature>
<evidence type="ECO:0000256" key="10">
    <source>
        <dbReference type="ARBA" id="ARBA00022984"/>
    </source>
</evidence>
<comment type="catalytic activity">
    <reaction evidence="12">
        <text>Preferential cleavage: (Ac)2-L-Lys-D-Ala-|-D-Ala. Also transpeptidation of peptidyl-alanyl moieties that are N-acyl substituents of D-alanine.</text>
        <dbReference type="EC" id="3.4.16.4"/>
    </reaction>
</comment>
<feature type="binding site" evidence="14">
    <location>
        <position position="231"/>
    </location>
    <ligand>
        <name>substrate</name>
    </ligand>
</feature>
<dbReference type="PANTHER" id="PTHR21581:SF6">
    <property type="entry name" value="TRAFFICKING PROTEIN PARTICLE COMPLEX SUBUNIT 12"/>
    <property type="match status" value="1"/>
</dbReference>
<dbReference type="Gene3D" id="3.40.710.10">
    <property type="entry name" value="DD-peptidase/beta-lactamase superfamily"/>
    <property type="match status" value="1"/>
</dbReference>
<feature type="active site" description="Proton acceptor" evidence="13">
    <location>
        <position position="72"/>
    </location>
</feature>
<evidence type="ECO:0000256" key="8">
    <source>
        <dbReference type="ARBA" id="ARBA00022801"/>
    </source>
</evidence>
<dbReference type="GO" id="GO:0008360">
    <property type="term" value="P:regulation of cell shape"/>
    <property type="evidence" value="ECO:0007669"/>
    <property type="project" value="UniProtKB-KW"/>
</dbReference>
<evidence type="ECO:0000256" key="5">
    <source>
        <dbReference type="ARBA" id="ARBA00022645"/>
    </source>
</evidence>
<comment type="similarity">
    <text evidence="3 15">Belongs to the peptidase S11 family.</text>
</comment>
<evidence type="ECO:0000256" key="14">
    <source>
        <dbReference type="PIRSR" id="PIRSR618044-2"/>
    </source>
</evidence>
<dbReference type="EC" id="3.4.16.4" evidence="4"/>
<evidence type="ECO:0000256" key="7">
    <source>
        <dbReference type="ARBA" id="ARBA00022729"/>
    </source>
</evidence>
<dbReference type="GO" id="GO:0009002">
    <property type="term" value="F:serine-type D-Ala-D-Ala carboxypeptidase activity"/>
    <property type="evidence" value="ECO:0007669"/>
    <property type="project" value="UniProtKB-EC"/>
</dbReference>
<evidence type="ECO:0000313" key="17">
    <source>
        <dbReference type="EMBL" id="ARU58148.1"/>
    </source>
</evidence>
<dbReference type="InterPro" id="IPR012338">
    <property type="entry name" value="Beta-lactam/transpept-like"/>
</dbReference>
<dbReference type="Pfam" id="PF07943">
    <property type="entry name" value="PBP5_C"/>
    <property type="match status" value="1"/>
</dbReference>
<protein>
    <recommendedName>
        <fullName evidence="4">serine-type D-Ala-D-Ala carboxypeptidase</fullName>
        <ecNumber evidence="4">3.4.16.4</ecNumber>
    </recommendedName>
</protein>
<evidence type="ECO:0000256" key="13">
    <source>
        <dbReference type="PIRSR" id="PIRSR618044-1"/>
    </source>
</evidence>
<evidence type="ECO:0000256" key="9">
    <source>
        <dbReference type="ARBA" id="ARBA00022960"/>
    </source>
</evidence>
<dbReference type="GO" id="GO:0006508">
    <property type="term" value="P:proteolysis"/>
    <property type="evidence" value="ECO:0007669"/>
    <property type="project" value="UniProtKB-KW"/>
</dbReference>
<dbReference type="Gene3D" id="2.60.410.10">
    <property type="entry name" value="D-Ala-D-Ala carboxypeptidase, C-terminal domain"/>
    <property type="match status" value="1"/>
</dbReference>
<reference evidence="17 18" key="1">
    <citation type="submission" date="2017-05" db="EMBL/GenBank/DDBJ databases">
        <title>Genomic insights into alkan degradation activity of Oleiphilus messinensis.</title>
        <authorList>
            <person name="Kozyavkin S.A."/>
            <person name="Slesarev A.I."/>
            <person name="Golyshin P.N."/>
            <person name="Korzhenkov A."/>
            <person name="Golyshina O.N."/>
            <person name="Toshchakov S.V."/>
        </authorList>
    </citation>
    <scope>NUCLEOTIDE SEQUENCE [LARGE SCALE GENOMIC DNA]</scope>
    <source>
        <strain evidence="17 18">ME102</strain>
    </source>
</reference>
<dbReference type="InterPro" id="IPR015956">
    <property type="entry name" value="Peniciliin-bd_prot_C_sf"/>
</dbReference>
<keyword evidence="10" id="KW-0573">Peptidoglycan synthesis</keyword>
<evidence type="ECO:0000256" key="12">
    <source>
        <dbReference type="ARBA" id="ARBA00034000"/>
    </source>
</evidence>
<comment type="function">
    <text evidence="1">Removes C-terminal D-alanyl residues from sugar-peptide cell wall precursors.</text>
</comment>
<evidence type="ECO:0000259" key="16">
    <source>
        <dbReference type="SMART" id="SM00936"/>
    </source>
</evidence>
<dbReference type="InterPro" id="IPR001967">
    <property type="entry name" value="Peptidase_S11_N"/>
</dbReference>
<evidence type="ECO:0000313" key="18">
    <source>
        <dbReference type="Proteomes" id="UP000196027"/>
    </source>
</evidence>
<dbReference type="SUPFAM" id="SSF69189">
    <property type="entry name" value="Penicillin-binding protein associated domain"/>
    <property type="match status" value="1"/>
</dbReference>
<keyword evidence="7" id="KW-0732">Signal</keyword>
<comment type="pathway">
    <text evidence="2">Cell wall biogenesis; peptidoglycan biosynthesis.</text>
</comment>
<keyword evidence="8" id="KW-0378">Hydrolase</keyword>
<dbReference type="GO" id="GO:0009252">
    <property type="term" value="P:peptidoglycan biosynthetic process"/>
    <property type="evidence" value="ECO:0007669"/>
    <property type="project" value="UniProtKB-UniPathway"/>
</dbReference>
<dbReference type="PANTHER" id="PTHR21581">
    <property type="entry name" value="D-ALANYL-D-ALANINE CARBOXYPEPTIDASE"/>
    <property type="match status" value="1"/>
</dbReference>
<dbReference type="SMART" id="SM00936">
    <property type="entry name" value="PBP5_C"/>
    <property type="match status" value="1"/>
</dbReference>
<dbReference type="OrthoDB" id="9795979at2"/>
<dbReference type="InterPro" id="IPR018044">
    <property type="entry name" value="Peptidase_S11"/>
</dbReference>
<feature type="active site" evidence="13">
    <location>
        <position position="129"/>
    </location>
</feature>
<feature type="domain" description="Peptidase S11 D-Ala-D-Ala carboxypeptidase A C-terminal" evidence="16">
    <location>
        <begin position="281"/>
        <end position="371"/>
    </location>
</feature>
<evidence type="ECO:0000256" key="4">
    <source>
        <dbReference type="ARBA" id="ARBA00012448"/>
    </source>
</evidence>
<proteinExistence type="inferred from homology"/>
<evidence type="ECO:0000256" key="1">
    <source>
        <dbReference type="ARBA" id="ARBA00003217"/>
    </source>
</evidence>